<dbReference type="InterPro" id="IPR019257">
    <property type="entry name" value="MeTrfase_dom"/>
</dbReference>
<dbReference type="SUPFAM" id="SSF53335">
    <property type="entry name" value="S-adenosyl-L-methionine-dependent methyltransferases"/>
    <property type="match status" value="1"/>
</dbReference>
<dbReference type="PIRSF" id="PIRSF018005">
    <property type="entry name" value="UCP018005"/>
    <property type="match status" value="1"/>
</dbReference>
<proteinExistence type="predicted"/>
<sequence>MIAKIKNLQNHTAPTEDQQQFIQDVLAGLSHPKKYLSSKYFYDETGSDLFNQITHHPDYYLTGCELEILSHYKEEFSQLFKNEEFNLIEFGPGEGIKTNILIDQFMKDNLSFTYFTVDISKNYLVHLVEKFNEQKPNLNVVALNSDYLSGIKWLGLNSRKQKFLLFLGSSIGNCDIPTARKFLQTIRASLHQGDYFLIGFDLRKNIDVLLRAYNDSDGLTRAFNLNLLHRINKELDADFNFNLFCHYETYNVHLGAMESYLISLDDQSVYIGALEQSFFFQKFEPIHVESSYKYVESQIKMLAQDSNFEIIKNYTDSKNYFVSSLWQVC</sequence>
<evidence type="ECO:0000256" key="2">
    <source>
        <dbReference type="ARBA" id="ARBA00022679"/>
    </source>
</evidence>
<dbReference type="PANTHER" id="PTHR43397">
    <property type="entry name" value="ERGOTHIONEINE BIOSYNTHESIS PROTEIN 1"/>
    <property type="match status" value="1"/>
</dbReference>
<keyword evidence="5" id="KW-1185">Reference proteome</keyword>
<dbReference type="OrthoDB" id="5289726at2"/>
<name>A0A0W0S4R9_9GAMM</name>
<evidence type="ECO:0000256" key="1">
    <source>
        <dbReference type="ARBA" id="ARBA00022603"/>
    </source>
</evidence>
<dbReference type="InterPro" id="IPR051128">
    <property type="entry name" value="EgtD_Methyltrsf_superfamily"/>
</dbReference>
<evidence type="ECO:0000259" key="3">
    <source>
        <dbReference type="Pfam" id="PF10017"/>
    </source>
</evidence>
<dbReference type="EC" id="2.1.1.44" evidence="4"/>
<dbReference type="AlphaFoldDB" id="A0A0W0S4R9"/>
<evidence type="ECO:0000313" key="4">
    <source>
        <dbReference type="EMBL" id="KTC78208.1"/>
    </source>
</evidence>
<reference evidence="4 5" key="1">
    <citation type="submission" date="2015-11" db="EMBL/GenBank/DDBJ databases">
        <title>Genomic analysis of 38 Legionella species identifies large and diverse effector repertoires.</title>
        <authorList>
            <person name="Burstein D."/>
            <person name="Amaro F."/>
            <person name="Zusman T."/>
            <person name="Lifshitz Z."/>
            <person name="Cohen O."/>
            <person name="Gilbert J.A."/>
            <person name="Pupko T."/>
            <person name="Shuman H.A."/>
            <person name="Segal G."/>
        </authorList>
    </citation>
    <scope>NUCLEOTIDE SEQUENCE [LARGE SCALE GENOMIC DNA]</scope>
    <source>
        <strain evidence="4 5">ATCC 43878</strain>
    </source>
</reference>
<accession>A0A0W0S4R9</accession>
<keyword evidence="2 4" id="KW-0808">Transferase</keyword>
<dbReference type="PANTHER" id="PTHR43397:SF1">
    <property type="entry name" value="ERGOTHIONEINE BIOSYNTHESIS PROTEIN 1"/>
    <property type="match status" value="1"/>
</dbReference>
<dbReference type="Proteomes" id="UP000054742">
    <property type="component" value="Unassembled WGS sequence"/>
</dbReference>
<protein>
    <submittedName>
        <fullName evidence="4">Histidine-specific methyltransferase EgtD</fullName>
        <ecNumber evidence="4">2.1.1.44</ecNumber>
    </submittedName>
</protein>
<feature type="domain" description="Histidine-specific methyltransferase SAM-dependent" evidence="3">
    <location>
        <begin position="23"/>
        <end position="327"/>
    </location>
</feature>
<dbReference type="RefSeq" id="WP_058442476.1">
    <property type="nucleotide sequence ID" value="NZ_CAAAHU010000004.1"/>
</dbReference>
<dbReference type="InterPro" id="IPR017804">
    <property type="entry name" value="MeTrfase_EgtD-like"/>
</dbReference>
<dbReference type="STRING" id="29422.Lbru_2500"/>
<keyword evidence="1 4" id="KW-0489">Methyltransferase</keyword>
<dbReference type="Pfam" id="PF10017">
    <property type="entry name" value="Methyltransf_33"/>
    <property type="match status" value="1"/>
</dbReference>
<evidence type="ECO:0000313" key="5">
    <source>
        <dbReference type="Proteomes" id="UP000054742"/>
    </source>
</evidence>
<dbReference type="GO" id="GO:0032259">
    <property type="term" value="P:methylation"/>
    <property type="evidence" value="ECO:0007669"/>
    <property type="project" value="UniProtKB-KW"/>
</dbReference>
<comment type="caution">
    <text evidence="4">The sequence shown here is derived from an EMBL/GenBank/DDBJ whole genome shotgun (WGS) entry which is preliminary data.</text>
</comment>
<dbReference type="EMBL" id="LNXV01000033">
    <property type="protein sequence ID" value="KTC78208.1"/>
    <property type="molecule type" value="Genomic_DNA"/>
</dbReference>
<dbReference type="InterPro" id="IPR029063">
    <property type="entry name" value="SAM-dependent_MTases_sf"/>
</dbReference>
<dbReference type="Gene3D" id="3.40.50.150">
    <property type="entry name" value="Vaccinia Virus protein VP39"/>
    <property type="match status" value="1"/>
</dbReference>
<dbReference type="GO" id="GO:0052706">
    <property type="term" value="F:L-histidine N(alpha)-methyltransferase activity"/>
    <property type="evidence" value="ECO:0007669"/>
    <property type="project" value="UniProtKB-EC"/>
</dbReference>
<dbReference type="PATRIC" id="fig|29422.6.peg.2663"/>
<organism evidence="4 5">
    <name type="scientific">Legionella brunensis</name>
    <dbReference type="NCBI Taxonomy" id="29422"/>
    <lineage>
        <taxon>Bacteria</taxon>
        <taxon>Pseudomonadati</taxon>
        <taxon>Pseudomonadota</taxon>
        <taxon>Gammaproteobacteria</taxon>
        <taxon>Legionellales</taxon>
        <taxon>Legionellaceae</taxon>
        <taxon>Legionella</taxon>
    </lineage>
</organism>
<gene>
    <name evidence="4" type="primary">egtD</name>
    <name evidence="4" type="ORF">Lbru_2500</name>
</gene>